<keyword evidence="3" id="KW-1185">Reference proteome</keyword>
<accession>A0A178K2A1</accession>
<evidence type="ECO:0008006" key="4">
    <source>
        <dbReference type="Google" id="ProtNLM"/>
    </source>
</evidence>
<evidence type="ECO:0000313" key="2">
    <source>
        <dbReference type="EMBL" id="OAN11411.1"/>
    </source>
</evidence>
<dbReference type="Proteomes" id="UP000078503">
    <property type="component" value="Unassembled WGS sequence"/>
</dbReference>
<dbReference type="RefSeq" id="WP_068336162.1">
    <property type="nucleotide sequence ID" value="NZ_LVHF01000033.1"/>
</dbReference>
<dbReference type="STRING" id="858640.A3K86_20925"/>
<protein>
    <recommendedName>
        <fullName evidence="4">Flavodoxin</fullName>
    </recommendedName>
</protein>
<comment type="caution">
    <text evidence="2">The sequence shown here is derived from an EMBL/GenBank/DDBJ whole genome shotgun (WGS) entry which is preliminary data.</text>
</comment>
<feature type="region of interest" description="Disordered" evidence="1">
    <location>
        <begin position="29"/>
        <end position="50"/>
    </location>
</feature>
<evidence type="ECO:0000256" key="1">
    <source>
        <dbReference type="SAM" id="MobiDB-lite"/>
    </source>
</evidence>
<reference evidence="2 3" key="1">
    <citation type="submission" date="2016-03" db="EMBL/GenBank/DDBJ databases">
        <title>Photobacterium proteolyticum sp. nov. a protease producing bacterium isolated from ocean sediments of Laizhou Bay.</title>
        <authorList>
            <person name="Li Y."/>
        </authorList>
    </citation>
    <scope>NUCLEOTIDE SEQUENCE [LARGE SCALE GENOMIC DNA]</scope>
    <source>
        <strain evidence="2 3">R-40508</strain>
    </source>
</reference>
<name>A0A178K2A1_9GAMM</name>
<gene>
    <name evidence="2" type="ORF">A3K86_20925</name>
</gene>
<evidence type="ECO:0000313" key="3">
    <source>
        <dbReference type="Proteomes" id="UP000078503"/>
    </source>
</evidence>
<proteinExistence type="predicted"/>
<dbReference type="AlphaFoldDB" id="A0A178K2A1"/>
<organism evidence="2 3">
    <name type="scientific">Photobacterium jeanii</name>
    <dbReference type="NCBI Taxonomy" id="858640"/>
    <lineage>
        <taxon>Bacteria</taxon>
        <taxon>Pseudomonadati</taxon>
        <taxon>Pseudomonadota</taxon>
        <taxon>Gammaproteobacteria</taxon>
        <taxon>Vibrionales</taxon>
        <taxon>Vibrionaceae</taxon>
        <taxon>Photobacterium</taxon>
    </lineage>
</organism>
<sequence>MIEQLHASKQAWMASHITDAEYPTELSKQGLSLYQSQQDETTSTSLNAPQPLPSQHLSFYPVDCHPLTIRYALIRSKQWQDENQQEAVMEYLTQIMFEADSPAQLYVGFFKGKPAACGMLYQNEQGSLISDVYALPLPNQAELIAEMTAYLSTQASADSLYIEH</sequence>
<dbReference type="EMBL" id="LVHF01000033">
    <property type="protein sequence ID" value="OAN11411.1"/>
    <property type="molecule type" value="Genomic_DNA"/>
</dbReference>